<dbReference type="RefSeq" id="WP_075739436.1">
    <property type="nucleotide sequence ID" value="NZ_CP016076.1"/>
</dbReference>
<accession>A0AAC9LAD6</accession>
<dbReference type="KEGG" id="acad:UA74_06125"/>
<evidence type="ECO:0000313" key="1">
    <source>
        <dbReference type="EMBL" id="APU13299.1"/>
    </source>
</evidence>
<proteinExistence type="predicted"/>
<reference evidence="2" key="1">
    <citation type="submission" date="2016-06" db="EMBL/GenBank/DDBJ databases">
        <title>Complete genome sequence of Actinoalloteichus fjordicus DSM 46855 (=ADI127-17), type strain of the new species Actinoalloteichus fjordicus.</title>
        <authorList>
            <person name="Ruckert C."/>
            <person name="Nouioui I."/>
            <person name="Willmese J."/>
            <person name="van Wezel G."/>
            <person name="Klenk H.-P."/>
            <person name="Kalinowski J."/>
            <person name="Zotchev S.B."/>
        </authorList>
    </citation>
    <scope>NUCLEOTIDE SEQUENCE [LARGE SCALE GENOMIC DNA]</scope>
    <source>
        <strain evidence="2">ADI127-7</strain>
    </source>
</reference>
<dbReference type="AlphaFoldDB" id="A0AAC9LAD6"/>
<gene>
    <name evidence="1" type="ORF">UA74_06125</name>
</gene>
<dbReference type="Proteomes" id="UP000185511">
    <property type="component" value="Chromosome"/>
</dbReference>
<keyword evidence="2" id="KW-1185">Reference proteome</keyword>
<protein>
    <submittedName>
        <fullName evidence="1">Uncharacterized protein</fullName>
    </submittedName>
</protein>
<organism evidence="1 2">
    <name type="scientific">Actinoalloteichus fjordicus</name>
    <dbReference type="NCBI Taxonomy" id="1612552"/>
    <lineage>
        <taxon>Bacteria</taxon>
        <taxon>Bacillati</taxon>
        <taxon>Actinomycetota</taxon>
        <taxon>Actinomycetes</taxon>
        <taxon>Pseudonocardiales</taxon>
        <taxon>Pseudonocardiaceae</taxon>
        <taxon>Actinoalloteichus</taxon>
    </lineage>
</organism>
<evidence type="ECO:0000313" key="2">
    <source>
        <dbReference type="Proteomes" id="UP000185511"/>
    </source>
</evidence>
<name>A0AAC9LAD6_9PSEU</name>
<sequence>MTDALTDRLTTGVGVITLALGAALTVAPERTAAILRLGGSRTAARSIGVADLAIGWGLLRSRRRAPWMAARAALNLVLATRYRAEANRQDGLAGAQAGAVGMSALTVFDGTLALRLARASVDRSASSERPSRPR</sequence>
<dbReference type="EMBL" id="CP016076">
    <property type="protein sequence ID" value="APU13299.1"/>
    <property type="molecule type" value="Genomic_DNA"/>
</dbReference>